<organism evidence="2 3">
    <name type="scientific">Cryptolaemus montrouzieri</name>
    <dbReference type="NCBI Taxonomy" id="559131"/>
    <lineage>
        <taxon>Eukaryota</taxon>
        <taxon>Metazoa</taxon>
        <taxon>Ecdysozoa</taxon>
        <taxon>Arthropoda</taxon>
        <taxon>Hexapoda</taxon>
        <taxon>Insecta</taxon>
        <taxon>Pterygota</taxon>
        <taxon>Neoptera</taxon>
        <taxon>Endopterygota</taxon>
        <taxon>Coleoptera</taxon>
        <taxon>Polyphaga</taxon>
        <taxon>Cucujiformia</taxon>
        <taxon>Coccinelloidea</taxon>
        <taxon>Coccinellidae</taxon>
        <taxon>Scymninae</taxon>
        <taxon>Scymnini</taxon>
        <taxon>Cryptolaemus</taxon>
    </lineage>
</organism>
<keyword evidence="3" id="KW-1185">Reference proteome</keyword>
<evidence type="ECO:0000313" key="3">
    <source>
        <dbReference type="Proteomes" id="UP001516400"/>
    </source>
</evidence>
<dbReference type="SUPFAM" id="SSF53335">
    <property type="entry name" value="S-adenosyl-L-methionine-dependent methyltransferases"/>
    <property type="match status" value="1"/>
</dbReference>
<dbReference type="AlphaFoldDB" id="A0ABD2NF78"/>
<accession>A0ABD2NF78</accession>
<dbReference type="Pfam" id="PF13679">
    <property type="entry name" value="Methyltransf_32"/>
    <property type="match status" value="1"/>
</dbReference>
<dbReference type="Proteomes" id="UP001516400">
    <property type="component" value="Unassembled WGS sequence"/>
</dbReference>
<name>A0ABD2NF78_9CUCU</name>
<proteinExistence type="predicted"/>
<dbReference type="EMBL" id="JABFTP020000103">
    <property type="protein sequence ID" value="KAL3277180.1"/>
    <property type="molecule type" value="Genomic_DNA"/>
</dbReference>
<evidence type="ECO:0000313" key="2">
    <source>
        <dbReference type="EMBL" id="KAL3277180.1"/>
    </source>
</evidence>
<feature type="domain" description="Methyltransferase" evidence="1">
    <location>
        <begin position="122"/>
        <end position="286"/>
    </location>
</feature>
<dbReference type="PANTHER" id="PTHR12496">
    <property type="entry name" value="CGI-41 METHYLTRANSFERASE"/>
    <property type="match status" value="1"/>
</dbReference>
<sequence length="465" mass="52896">MTSIHAVQSHIEKILTHLEPLLPLANCHMVDFFTNDVFGNSLNPELKNEIKRVNASQAIKNVFENDYMETPALYKYFVSSKKCNVEENPEVCMTLEQCYHKLESLGCKNINSLKLNVFMSQKKSHEVEILSSVVAALKEVGDTTHIVDMGDGKGYLSSMLALHHNIPVLGIDASPNNSTAAVERVKKLEKVWHSVYDNPTKSVPKKANSYFTPSNELYKQVTKFVDPEVDFIEIACNVFNKDIERISLAGLHTCGNLASTCINFFNENDCVKTLTNVGCCYHLLNEKFEHNSVGKMSGFPLSNYLIKKKFSIGRNARMVAAQSVNRVFYKKELPDLSIFYRALLQVVLVERCEVLPTKNVGKMRKKYGNFTEYAKMAFNKLEINPHSLCISDEDLENLYRDYLPHLDELNIFYLIRCMTSPVIESLILLDRLLFLLEQGHKHSFLVQLFNPIVSPRCYGIISIKA</sequence>
<dbReference type="InterPro" id="IPR052220">
    <property type="entry name" value="METTL25"/>
</dbReference>
<dbReference type="InterPro" id="IPR029063">
    <property type="entry name" value="SAM-dependent_MTases_sf"/>
</dbReference>
<comment type="caution">
    <text evidence="2">The sequence shown here is derived from an EMBL/GenBank/DDBJ whole genome shotgun (WGS) entry which is preliminary data.</text>
</comment>
<dbReference type="PANTHER" id="PTHR12496:SF9">
    <property type="entry name" value="METHYLTRANSFERASE-LIKE PROTEIN 25-RELATED"/>
    <property type="match status" value="1"/>
</dbReference>
<gene>
    <name evidence="2" type="ORF">HHI36_012531</name>
</gene>
<dbReference type="InterPro" id="IPR025714">
    <property type="entry name" value="Methyltranfer_dom"/>
</dbReference>
<reference evidence="2 3" key="1">
    <citation type="journal article" date="2021" name="BMC Biol.">
        <title>Horizontally acquired antibacterial genes associated with adaptive radiation of ladybird beetles.</title>
        <authorList>
            <person name="Li H.S."/>
            <person name="Tang X.F."/>
            <person name="Huang Y.H."/>
            <person name="Xu Z.Y."/>
            <person name="Chen M.L."/>
            <person name="Du X.Y."/>
            <person name="Qiu B.Y."/>
            <person name="Chen P.T."/>
            <person name="Zhang W."/>
            <person name="Slipinski A."/>
            <person name="Escalona H.E."/>
            <person name="Waterhouse R.M."/>
            <person name="Zwick A."/>
            <person name="Pang H."/>
        </authorList>
    </citation>
    <scope>NUCLEOTIDE SEQUENCE [LARGE SCALE GENOMIC DNA]</scope>
    <source>
        <strain evidence="2">SYSU2018</strain>
    </source>
</reference>
<evidence type="ECO:0000259" key="1">
    <source>
        <dbReference type="Pfam" id="PF13679"/>
    </source>
</evidence>
<protein>
    <recommendedName>
        <fullName evidence="1">Methyltransferase domain-containing protein</fullName>
    </recommendedName>
</protein>